<evidence type="ECO:0000256" key="1">
    <source>
        <dbReference type="SAM" id="MobiDB-lite"/>
    </source>
</evidence>
<name>A0A5B9QFC5_9BACT</name>
<proteinExistence type="predicted"/>
<feature type="compositionally biased region" description="Polar residues" evidence="1">
    <location>
        <begin position="70"/>
        <end position="82"/>
    </location>
</feature>
<keyword evidence="4" id="KW-1185">Reference proteome</keyword>
<protein>
    <recommendedName>
        <fullName evidence="5">Transmembrane protein</fullName>
    </recommendedName>
</protein>
<organism evidence="3 4">
    <name type="scientific">Bythopirellula goksoeyrii</name>
    <dbReference type="NCBI Taxonomy" id="1400387"/>
    <lineage>
        <taxon>Bacteria</taxon>
        <taxon>Pseudomonadati</taxon>
        <taxon>Planctomycetota</taxon>
        <taxon>Planctomycetia</taxon>
        <taxon>Pirellulales</taxon>
        <taxon>Lacipirellulaceae</taxon>
        <taxon>Bythopirellula</taxon>
    </lineage>
</organism>
<evidence type="ECO:0000313" key="4">
    <source>
        <dbReference type="Proteomes" id="UP000323917"/>
    </source>
</evidence>
<keyword evidence="2" id="KW-1133">Transmembrane helix</keyword>
<evidence type="ECO:0008006" key="5">
    <source>
        <dbReference type="Google" id="ProtNLM"/>
    </source>
</evidence>
<dbReference type="KEGG" id="bgok:Pr1d_50640"/>
<keyword evidence="2" id="KW-0812">Transmembrane</keyword>
<feature type="transmembrane region" description="Helical" evidence="2">
    <location>
        <begin position="138"/>
        <end position="162"/>
    </location>
</feature>
<dbReference type="Proteomes" id="UP000323917">
    <property type="component" value="Chromosome"/>
</dbReference>
<dbReference type="EMBL" id="CP042913">
    <property type="protein sequence ID" value="QEG37718.1"/>
    <property type="molecule type" value="Genomic_DNA"/>
</dbReference>
<feature type="region of interest" description="Disordered" evidence="1">
    <location>
        <begin position="1"/>
        <end position="83"/>
    </location>
</feature>
<evidence type="ECO:0000313" key="3">
    <source>
        <dbReference type="EMBL" id="QEG37718.1"/>
    </source>
</evidence>
<evidence type="ECO:0000256" key="2">
    <source>
        <dbReference type="SAM" id="Phobius"/>
    </source>
</evidence>
<reference evidence="3 4" key="1">
    <citation type="submission" date="2019-08" db="EMBL/GenBank/DDBJ databases">
        <title>Deep-cultivation of Planctomycetes and their phenomic and genomic characterization uncovers novel biology.</title>
        <authorList>
            <person name="Wiegand S."/>
            <person name="Jogler M."/>
            <person name="Boedeker C."/>
            <person name="Pinto D."/>
            <person name="Vollmers J."/>
            <person name="Rivas-Marin E."/>
            <person name="Kohn T."/>
            <person name="Peeters S.H."/>
            <person name="Heuer A."/>
            <person name="Rast P."/>
            <person name="Oberbeckmann S."/>
            <person name="Bunk B."/>
            <person name="Jeske O."/>
            <person name="Meyerdierks A."/>
            <person name="Storesund J.E."/>
            <person name="Kallscheuer N."/>
            <person name="Luecker S."/>
            <person name="Lage O.M."/>
            <person name="Pohl T."/>
            <person name="Merkel B.J."/>
            <person name="Hornburger P."/>
            <person name="Mueller R.-W."/>
            <person name="Bruemmer F."/>
            <person name="Labrenz M."/>
            <person name="Spormann A.M."/>
            <person name="Op den Camp H."/>
            <person name="Overmann J."/>
            <person name="Amann R."/>
            <person name="Jetten M.S.M."/>
            <person name="Mascher T."/>
            <person name="Medema M.H."/>
            <person name="Devos D.P."/>
            <person name="Kaster A.-K."/>
            <person name="Ovreas L."/>
            <person name="Rohde M."/>
            <person name="Galperin M.Y."/>
            <person name="Jogler C."/>
        </authorList>
    </citation>
    <scope>NUCLEOTIDE SEQUENCE [LARGE SCALE GENOMIC DNA]</scope>
    <source>
        <strain evidence="3 4">Pr1d</strain>
    </source>
</reference>
<feature type="compositionally biased region" description="Low complexity" evidence="1">
    <location>
        <begin position="1"/>
        <end position="22"/>
    </location>
</feature>
<accession>A0A5B9QFC5</accession>
<dbReference type="AlphaFoldDB" id="A0A5B9QFC5"/>
<sequence>MTTKSDSSRTSSSRQTASVSNSMNQDPLNACPVEPVTRREGTATTSSTLETKRRDTPTAKQTTKKRKRSNSATKSTLNTVPTSPLPLAPVKELSICKVAWNKMENSETSPTFETWLFVIHASIQAMVLPRAWPFENIWVLIGTVLLVMLLTCMPVYYVLRVVEEYVARRRRRRQN</sequence>
<keyword evidence="2" id="KW-0472">Membrane</keyword>
<gene>
    <name evidence="3" type="ORF">Pr1d_50640</name>
</gene>